<feature type="transmembrane region" description="Helical" evidence="9">
    <location>
        <begin position="355"/>
        <end position="375"/>
    </location>
</feature>
<evidence type="ECO:0000256" key="6">
    <source>
        <dbReference type="ARBA" id="ARBA00022692"/>
    </source>
</evidence>
<feature type="transmembrane region" description="Helical" evidence="9">
    <location>
        <begin position="526"/>
        <end position="547"/>
    </location>
</feature>
<evidence type="ECO:0000256" key="3">
    <source>
        <dbReference type="ARBA" id="ARBA00022448"/>
    </source>
</evidence>
<dbReference type="HOGENOM" id="CLU_496634_0_0_2"/>
<feature type="transmembrane region" description="Helical" evidence="9">
    <location>
        <begin position="88"/>
        <end position="112"/>
    </location>
</feature>
<keyword evidence="3 9" id="KW-0813">Transport</keyword>
<accession>F0QXJ7</accession>
<evidence type="ECO:0000256" key="1">
    <source>
        <dbReference type="ARBA" id="ARBA00004651"/>
    </source>
</evidence>
<feature type="transmembrane region" description="Helical" evidence="9">
    <location>
        <begin position="12"/>
        <end position="32"/>
    </location>
</feature>
<dbReference type="Gene3D" id="1.10.3720.10">
    <property type="entry name" value="MetI-like"/>
    <property type="match status" value="2"/>
</dbReference>
<feature type="transmembrane region" description="Helical" evidence="9">
    <location>
        <begin position="382"/>
        <end position="404"/>
    </location>
</feature>
<dbReference type="PROSITE" id="PS50928">
    <property type="entry name" value="ABC_TM1"/>
    <property type="match status" value="2"/>
</dbReference>
<evidence type="ECO:0000256" key="5">
    <source>
        <dbReference type="ARBA" id="ARBA00022597"/>
    </source>
</evidence>
<evidence type="ECO:0000256" key="8">
    <source>
        <dbReference type="ARBA" id="ARBA00023136"/>
    </source>
</evidence>
<dbReference type="SUPFAM" id="SSF161098">
    <property type="entry name" value="MetI-like"/>
    <property type="match status" value="2"/>
</dbReference>
<keyword evidence="6 9" id="KW-0812">Transmembrane</keyword>
<dbReference type="PANTHER" id="PTHR32243">
    <property type="entry name" value="MALTOSE TRANSPORT SYSTEM PERMEASE-RELATED"/>
    <property type="match status" value="1"/>
</dbReference>
<dbReference type="InterPro" id="IPR035906">
    <property type="entry name" value="MetI-like_sf"/>
</dbReference>
<dbReference type="EMBL" id="CP002529">
    <property type="protein sequence ID" value="ADY02412.1"/>
    <property type="molecule type" value="Genomic_DNA"/>
</dbReference>
<comment type="similarity">
    <text evidence="2">Belongs to the binding-protein-dependent transport system permease family. MalFG subfamily.</text>
</comment>
<reference evidence="11 12" key="1">
    <citation type="journal article" date="2011" name="J. Bacteriol.">
        <title>Complete genome sequence of 'Vulcanisaeta moutnovskia' strain 768-28, a novel member of the hyperthermophilic crenarchaeal genus vulcanisaeta.</title>
        <authorList>
            <person name="Gumerov V.M."/>
            <person name="Mardanov A.V."/>
            <person name="Beletsky A.V."/>
            <person name="Prokofeva M.I."/>
            <person name="Bonch-Osmolovskaya E.A."/>
            <person name="Ravin N.V."/>
            <person name="Skryabin K.G."/>
        </authorList>
    </citation>
    <scope>NUCLEOTIDE SEQUENCE [LARGE SCALE GENOMIC DNA]</scope>
    <source>
        <strain evidence="11 12">768-28</strain>
    </source>
</reference>
<feature type="transmembrane region" description="Helical" evidence="9">
    <location>
        <begin position="473"/>
        <end position="493"/>
    </location>
</feature>
<feature type="transmembrane region" description="Helical" evidence="9">
    <location>
        <begin position="52"/>
        <end position="76"/>
    </location>
</feature>
<feature type="transmembrane region" description="Helical" evidence="9">
    <location>
        <begin position="251"/>
        <end position="272"/>
    </location>
</feature>
<keyword evidence="5" id="KW-0762">Sugar transport</keyword>
<feature type="transmembrane region" description="Helical" evidence="9">
    <location>
        <begin position="186"/>
        <end position="212"/>
    </location>
</feature>
<feature type="domain" description="ABC transmembrane type-1" evidence="10">
    <location>
        <begin position="54"/>
        <end position="268"/>
    </location>
</feature>
<comment type="subcellular location">
    <subcellularLocation>
        <location evidence="1 9">Cell membrane</location>
        <topology evidence="1 9">Multi-pass membrane protein</topology>
    </subcellularLocation>
</comment>
<organism evidence="11 12">
    <name type="scientific">Vulcanisaeta moutnovskia (strain 768-28)</name>
    <dbReference type="NCBI Taxonomy" id="985053"/>
    <lineage>
        <taxon>Archaea</taxon>
        <taxon>Thermoproteota</taxon>
        <taxon>Thermoprotei</taxon>
        <taxon>Thermoproteales</taxon>
        <taxon>Thermoproteaceae</taxon>
        <taxon>Vulcanisaeta</taxon>
    </lineage>
</organism>
<dbReference type="GeneID" id="10289868"/>
<keyword evidence="7 9" id="KW-1133">Transmembrane helix</keyword>
<feature type="transmembrane region" description="Helical" evidence="9">
    <location>
        <begin position="416"/>
        <end position="436"/>
    </location>
</feature>
<feature type="transmembrane region" description="Helical" evidence="9">
    <location>
        <begin position="140"/>
        <end position="165"/>
    </location>
</feature>
<dbReference type="KEGG" id="vmo:VMUT_2216"/>
<evidence type="ECO:0000256" key="4">
    <source>
        <dbReference type="ARBA" id="ARBA00022475"/>
    </source>
</evidence>
<dbReference type="eggNOG" id="arCOG00158">
    <property type="taxonomic scope" value="Archaea"/>
</dbReference>
<dbReference type="GO" id="GO:0055085">
    <property type="term" value="P:transmembrane transport"/>
    <property type="evidence" value="ECO:0007669"/>
    <property type="project" value="InterPro"/>
</dbReference>
<dbReference type="Proteomes" id="UP000007485">
    <property type="component" value="Chromosome"/>
</dbReference>
<feature type="transmembrane region" description="Helical" evidence="9">
    <location>
        <begin position="292"/>
        <end position="317"/>
    </location>
</feature>
<feature type="domain" description="ABC transmembrane type-1" evidence="10">
    <location>
        <begin position="351"/>
        <end position="547"/>
    </location>
</feature>
<evidence type="ECO:0000313" key="11">
    <source>
        <dbReference type="EMBL" id="ADY02412.1"/>
    </source>
</evidence>
<sequence length="562" mass="62979">MIITRRSWLFPYLIYILAFGLIPLITTFYFVGFNPESIKGLILDFPPGTFNLALNNTLLFAAVTALISTLLALILAIRVDSLPMRWQVPMSLIILIPYTIPFISSSMIWYTLFDPMYGPFYYLFKVFHIPMLNMTTIPGLSIWAVIIVGIWSSTSFAYLVIIGGLKSISRELKEVSQVDGASISQYYSGVALPYIFKILLTAFLVIFVLQLGNFDIPYVLTEGGPGYSSTTLPLLIFDLLYFIGNFSGGEAAAALLAAMATLPAAALLYVMRSSGFYVRLPVVKIPDKVYDSLLWLSTIIILLFLLFPVYWMVILAFRPNIYDFITPPILYPIAPTVKYFVSALSSSVPYISTNLIVGAFVALISAVLAGTASYIMSKQNIYWLLLITIYLYSLPSTSFIFPIYILFMNSGFLNTWWALILAEPIFTVTLSAWLLFNIYRDLPNEYQELAEIEGASSTYILFRIIAPITRSSWFMAMILSFIISWQLLFYPLILTETPWQFNFPPTGAQTVTIFAIEAIRSRAVDWGLLASSALVVALPVMILSYIIMGRLLEGFNIGGLKG</sequence>
<evidence type="ECO:0000256" key="9">
    <source>
        <dbReference type="RuleBase" id="RU363032"/>
    </source>
</evidence>
<keyword evidence="12" id="KW-1185">Reference proteome</keyword>
<dbReference type="GO" id="GO:0005886">
    <property type="term" value="C:plasma membrane"/>
    <property type="evidence" value="ECO:0007669"/>
    <property type="project" value="UniProtKB-SubCell"/>
</dbReference>
<dbReference type="InterPro" id="IPR000515">
    <property type="entry name" value="MetI-like"/>
</dbReference>
<evidence type="ECO:0000259" key="10">
    <source>
        <dbReference type="PROSITE" id="PS50928"/>
    </source>
</evidence>
<proteinExistence type="inferred from homology"/>
<name>F0QXJ7_VULM7</name>
<dbReference type="CDD" id="cd06261">
    <property type="entry name" value="TM_PBP2"/>
    <property type="match status" value="1"/>
</dbReference>
<evidence type="ECO:0000256" key="2">
    <source>
        <dbReference type="ARBA" id="ARBA00009047"/>
    </source>
</evidence>
<protein>
    <submittedName>
        <fullName evidence="11">ABC transporter, permease</fullName>
    </submittedName>
</protein>
<dbReference type="RefSeq" id="WP_013605573.1">
    <property type="nucleotide sequence ID" value="NC_015151.1"/>
</dbReference>
<dbReference type="PANTHER" id="PTHR32243:SF50">
    <property type="entry name" value="MALTOSE_MALTODEXTRIN TRANSPORT SYSTEM PERMEASE PROTEIN MALG"/>
    <property type="match status" value="1"/>
</dbReference>
<gene>
    <name evidence="11" type="ordered locus">VMUT_2216</name>
</gene>
<evidence type="ECO:0000256" key="7">
    <source>
        <dbReference type="ARBA" id="ARBA00022989"/>
    </source>
</evidence>
<dbReference type="Pfam" id="PF00528">
    <property type="entry name" value="BPD_transp_1"/>
    <property type="match status" value="2"/>
</dbReference>
<keyword evidence="8 9" id="KW-0472">Membrane</keyword>
<dbReference type="STRING" id="985053.VMUT_2216"/>
<evidence type="ECO:0000313" key="12">
    <source>
        <dbReference type="Proteomes" id="UP000007485"/>
    </source>
</evidence>
<keyword evidence="4" id="KW-1003">Cell membrane</keyword>
<dbReference type="AlphaFoldDB" id="F0QXJ7"/>
<dbReference type="InterPro" id="IPR050901">
    <property type="entry name" value="BP-dep_ABC_trans_perm"/>
</dbReference>